<protein>
    <submittedName>
        <fullName evidence="2">Uncharacterized protein</fullName>
    </submittedName>
</protein>
<sequence>MATSKVLVYRKDTGARVSVPEAWMEHPRLSKPFRKTPPSGGPTPKAPPVTGSATDRQEG</sequence>
<keyword evidence="3" id="KW-1185">Reference proteome</keyword>
<name>A0A2Y9BX84_9MICO</name>
<dbReference type="AlphaFoldDB" id="A0A2Y9BX84"/>
<accession>A0A2Y9BX84</accession>
<organism evidence="2 3">
    <name type="scientific">Georgenia satyanarayanai</name>
    <dbReference type="NCBI Taxonomy" id="860221"/>
    <lineage>
        <taxon>Bacteria</taxon>
        <taxon>Bacillati</taxon>
        <taxon>Actinomycetota</taxon>
        <taxon>Actinomycetes</taxon>
        <taxon>Micrococcales</taxon>
        <taxon>Bogoriellaceae</taxon>
        <taxon>Georgenia</taxon>
    </lineage>
</organism>
<proteinExistence type="predicted"/>
<feature type="region of interest" description="Disordered" evidence="1">
    <location>
        <begin position="20"/>
        <end position="59"/>
    </location>
</feature>
<evidence type="ECO:0000313" key="2">
    <source>
        <dbReference type="EMBL" id="SSA40382.1"/>
    </source>
</evidence>
<dbReference type="Proteomes" id="UP000250222">
    <property type="component" value="Unassembled WGS sequence"/>
</dbReference>
<gene>
    <name evidence="2" type="ORF">SAMN05216184_104101</name>
</gene>
<evidence type="ECO:0000313" key="3">
    <source>
        <dbReference type="Proteomes" id="UP000250222"/>
    </source>
</evidence>
<dbReference type="RefSeq" id="WP_110852030.1">
    <property type="nucleotide sequence ID" value="NZ_QKLZ01000004.1"/>
</dbReference>
<reference evidence="2 3" key="1">
    <citation type="submission" date="2016-10" db="EMBL/GenBank/DDBJ databases">
        <authorList>
            <person name="Cai Z."/>
        </authorList>
    </citation>
    <scope>NUCLEOTIDE SEQUENCE [LARGE SCALE GENOMIC DNA]</scope>
    <source>
        <strain evidence="2 3">CGMCC 1.10826</strain>
    </source>
</reference>
<evidence type="ECO:0000256" key="1">
    <source>
        <dbReference type="SAM" id="MobiDB-lite"/>
    </source>
</evidence>
<dbReference type="EMBL" id="UETB01000004">
    <property type="protein sequence ID" value="SSA40382.1"/>
    <property type="molecule type" value="Genomic_DNA"/>
</dbReference>